<feature type="transmembrane region" description="Helical" evidence="1">
    <location>
        <begin position="87"/>
        <end position="116"/>
    </location>
</feature>
<evidence type="ECO:0000313" key="3">
    <source>
        <dbReference type="Proteomes" id="UP001139409"/>
    </source>
</evidence>
<evidence type="ECO:0000256" key="1">
    <source>
        <dbReference type="SAM" id="Phobius"/>
    </source>
</evidence>
<keyword evidence="1" id="KW-1133">Transmembrane helix</keyword>
<dbReference type="EMBL" id="JAIXNE010000007">
    <property type="protein sequence ID" value="MCA6078860.1"/>
    <property type="molecule type" value="Genomic_DNA"/>
</dbReference>
<accession>A0A9X1KZZ2</accession>
<gene>
    <name evidence="2" type="ORF">LDX50_28555</name>
</gene>
<reference evidence="2" key="1">
    <citation type="submission" date="2021-09" db="EMBL/GenBank/DDBJ databases">
        <title>Fulvivirga sp. isolated from coastal sediment.</title>
        <authorList>
            <person name="Yu H."/>
        </authorList>
    </citation>
    <scope>NUCLEOTIDE SEQUENCE</scope>
    <source>
        <strain evidence="2">1062</strain>
    </source>
</reference>
<proteinExistence type="predicted"/>
<organism evidence="2 3">
    <name type="scientific">Fulvivirga sedimenti</name>
    <dbReference type="NCBI Taxonomy" id="2879465"/>
    <lineage>
        <taxon>Bacteria</taxon>
        <taxon>Pseudomonadati</taxon>
        <taxon>Bacteroidota</taxon>
        <taxon>Cytophagia</taxon>
        <taxon>Cytophagales</taxon>
        <taxon>Fulvivirgaceae</taxon>
        <taxon>Fulvivirga</taxon>
    </lineage>
</organism>
<dbReference type="Proteomes" id="UP001139409">
    <property type="component" value="Unassembled WGS sequence"/>
</dbReference>
<comment type="caution">
    <text evidence="2">The sequence shown here is derived from an EMBL/GenBank/DDBJ whole genome shotgun (WGS) entry which is preliminary data.</text>
</comment>
<feature type="transmembrane region" description="Helical" evidence="1">
    <location>
        <begin position="63"/>
        <end position="81"/>
    </location>
</feature>
<keyword evidence="1" id="KW-0812">Transmembrane</keyword>
<keyword evidence="3" id="KW-1185">Reference proteome</keyword>
<protein>
    <submittedName>
        <fullName evidence="2">Uncharacterized protein</fullName>
    </submittedName>
</protein>
<dbReference type="RefSeq" id="WP_225699720.1">
    <property type="nucleotide sequence ID" value="NZ_JAIXNE010000007.1"/>
</dbReference>
<feature type="transmembrane region" description="Helical" evidence="1">
    <location>
        <begin position="12"/>
        <end position="34"/>
    </location>
</feature>
<evidence type="ECO:0000313" key="2">
    <source>
        <dbReference type="EMBL" id="MCA6078860.1"/>
    </source>
</evidence>
<dbReference type="AlphaFoldDB" id="A0A9X1KZZ2"/>
<sequence>MEESSAESFLSTWHVIMFAAAILFGILAIAQFIYHKVKVGSLSDYKEKYDYIRENEIRNYQRAFLFLAIGIACIINTYGMGTMKFHPVWFFVRIFMGIAGAVLVGYIAQLILQYYYPTPLHKKLRKLRYAPRINPENGKKMRLLGEHEEDVHLEEGMQAEENIFSVDYDVWVDESTGYTKIEKYPGHLDALQCGNCGFYTLKVIREEITKPPTADEDGELIKHYECEYCKSIRATAFHIVRDVNRAYGPHDHFYKSPDGVSMVRIEVITHDGERRIYEFQGVEQAEKFLQEISA</sequence>
<keyword evidence="1" id="KW-0472">Membrane</keyword>
<name>A0A9X1KZZ2_9BACT</name>